<organism evidence="3 4">
    <name type="scientific">Ginsengibacter hankyongi</name>
    <dbReference type="NCBI Taxonomy" id="2607284"/>
    <lineage>
        <taxon>Bacteria</taxon>
        <taxon>Pseudomonadati</taxon>
        <taxon>Bacteroidota</taxon>
        <taxon>Chitinophagia</taxon>
        <taxon>Chitinophagales</taxon>
        <taxon>Chitinophagaceae</taxon>
        <taxon>Ginsengibacter</taxon>
    </lineage>
</organism>
<proteinExistence type="predicted"/>
<feature type="domain" description="YMGG-like Gly-zipper" evidence="2">
    <location>
        <begin position="75"/>
        <end position="117"/>
    </location>
</feature>
<keyword evidence="4" id="KW-1185">Reference proteome</keyword>
<dbReference type="AlphaFoldDB" id="A0A5J5ICP6"/>
<reference evidence="3 4" key="1">
    <citation type="submission" date="2019-09" db="EMBL/GenBank/DDBJ databases">
        <title>Draft genome sequence of Ginsengibacter sp. BR5-29.</title>
        <authorList>
            <person name="Im W.-T."/>
        </authorList>
    </citation>
    <scope>NUCLEOTIDE SEQUENCE [LARGE SCALE GENOMIC DNA]</scope>
    <source>
        <strain evidence="3 4">BR5-29</strain>
    </source>
</reference>
<comment type="caution">
    <text evidence="3">The sequence shown here is derived from an EMBL/GenBank/DDBJ whole genome shotgun (WGS) entry which is preliminary data.</text>
</comment>
<dbReference type="GO" id="GO:0019867">
    <property type="term" value="C:outer membrane"/>
    <property type="evidence" value="ECO:0007669"/>
    <property type="project" value="InterPro"/>
</dbReference>
<name>A0A5J5ICP6_9BACT</name>
<feature type="compositionally biased region" description="Polar residues" evidence="1">
    <location>
        <begin position="40"/>
        <end position="54"/>
    </location>
</feature>
<evidence type="ECO:0000313" key="4">
    <source>
        <dbReference type="Proteomes" id="UP000326903"/>
    </source>
</evidence>
<feature type="region of interest" description="Disordered" evidence="1">
    <location>
        <begin position="1"/>
        <end position="74"/>
    </location>
</feature>
<feature type="compositionally biased region" description="Low complexity" evidence="1">
    <location>
        <begin position="55"/>
        <end position="66"/>
    </location>
</feature>
<gene>
    <name evidence="3" type="ORF">FW778_20555</name>
</gene>
<dbReference type="Proteomes" id="UP000326903">
    <property type="component" value="Unassembled WGS sequence"/>
</dbReference>
<evidence type="ECO:0000313" key="3">
    <source>
        <dbReference type="EMBL" id="KAA9035954.1"/>
    </source>
</evidence>
<feature type="compositionally biased region" description="Low complexity" evidence="1">
    <location>
        <begin position="1"/>
        <end position="19"/>
    </location>
</feature>
<sequence length="125" mass="12152">MLPVTSGTGATSSGDTSAGLQRGERPKVVSKSSENRVESSKASATSNNSPTPQGNANANANTNTTTTKKKGWSAKAKGAVIGGAAGAVGGALISKHKGTGAVIGGVAGAAGGYIIGNEVDKKNNR</sequence>
<dbReference type="EMBL" id="VYQF01000010">
    <property type="protein sequence ID" value="KAA9035954.1"/>
    <property type="molecule type" value="Genomic_DNA"/>
</dbReference>
<dbReference type="InterPro" id="IPR027367">
    <property type="entry name" value="Gly-zipper_YMGG"/>
</dbReference>
<accession>A0A5J5ICP6</accession>
<evidence type="ECO:0000259" key="2">
    <source>
        <dbReference type="Pfam" id="PF13441"/>
    </source>
</evidence>
<dbReference type="Pfam" id="PF13441">
    <property type="entry name" value="Gly-zipper_YMGG"/>
    <property type="match status" value="1"/>
</dbReference>
<feature type="compositionally biased region" description="Basic and acidic residues" evidence="1">
    <location>
        <begin position="22"/>
        <end position="39"/>
    </location>
</feature>
<protein>
    <submittedName>
        <fullName evidence="3">Glycine zipper 2TM domain-containing protein</fullName>
    </submittedName>
</protein>
<evidence type="ECO:0000256" key="1">
    <source>
        <dbReference type="SAM" id="MobiDB-lite"/>
    </source>
</evidence>